<dbReference type="PIRSF" id="PIRSF017082">
    <property type="entry name" value="YflP"/>
    <property type="match status" value="1"/>
</dbReference>
<feature type="signal peptide" evidence="2">
    <location>
        <begin position="1"/>
        <end position="25"/>
    </location>
</feature>
<dbReference type="InterPro" id="IPR042100">
    <property type="entry name" value="Bug_dom1"/>
</dbReference>
<name>A0ABW4DT24_9RHOB</name>
<dbReference type="PANTHER" id="PTHR42928:SF5">
    <property type="entry name" value="BLR1237 PROTEIN"/>
    <property type="match status" value="1"/>
</dbReference>
<dbReference type="Gene3D" id="3.40.190.10">
    <property type="entry name" value="Periplasmic binding protein-like II"/>
    <property type="match status" value="1"/>
</dbReference>
<feature type="chain" id="PRO_5046558408" evidence="2">
    <location>
        <begin position="26"/>
        <end position="326"/>
    </location>
</feature>
<keyword evidence="2" id="KW-0732">Signal</keyword>
<reference evidence="4" key="1">
    <citation type="journal article" date="2019" name="Int. J. Syst. Evol. Microbiol.">
        <title>The Global Catalogue of Microorganisms (GCM) 10K type strain sequencing project: providing services to taxonomists for standard genome sequencing and annotation.</title>
        <authorList>
            <consortium name="The Broad Institute Genomics Platform"/>
            <consortium name="The Broad Institute Genome Sequencing Center for Infectious Disease"/>
            <person name="Wu L."/>
            <person name="Ma J."/>
        </authorList>
    </citation>
    <scope>NUCLEOTIDE SEQUENCE [LARGE SCALE GENOMIC DNA]</scope>
    <source>
        <strain evidence="4">CCM 8875</strain>
    </source>
</reference>
<dbReference type="Gene3D" id="3.40.190.150">
    <property type="entry name" value="Bordetella uptake gene, domain 1"/>
    <property type="match status" value="1"/>
</dbReference>
<dbReference type="Pfam" id="PF03401">
    <property type="entry name" value="TctC"/>
    <property type="match status" value="1"/>
</dbReference>
<dbReference type="SUPFAM" id="SSF53850">
    <property type="entry name" value="Periplasmic binding protein-like II"/>
    <property type="match status" value="1"/>
</dbReference>
<evidence type="ECO:0000313" key="3">
    <source>
        <dbReference type="EMBL" id="MFD1480016.1"/>
    </source>
</evidence>
<dbReference type="EMBL" id="JBHTOQ010000003">
    <property type="protein sequence ID" value="MFD1480016.1"/>
    <property type="molecule type" value="Genomic_DNA"/>
</dbReference>
<gene>
    <name evidence="3" type="ORF">ACFQ5P_01780</name>
</gene>
<keyword evidence="4" id="KW-1185">Reference proteome</keyword>
<comment type="similarity">
    <text evidence="1">Belongs to the UPF0065 (bug) family.</text>
</comment>
<accession>A0ABW4DT24</accession>
<comment type="caution">
    <text evidence="3">The sequence shown here is derived from an EMBL/GenBank/DDBJ whole genome shotgun (WGS) entry which is preliminary data.</text>
</comment>
<dbReference type="RefSeq" id="WP_131576960.1">
    <property type="nucleotide sequence ID" value="NZ_CBCSAJ010000027.1"/>
</dbReference>
<organism evidence="3 4">
    <name type="scientific">Paracoccus nototheniae</name>
    <dbReference type="NCBI Taxonomy" id="2489002"/>
    <lineage>
        <taxon>Bacteria</taxon>
        <taxon>Pseudomonadati</taxon>
        <taxon>Pseudomonadota</taxon>
        <taxon>Alphaproteobacteria</taxon>
        <taxon>Rhodobacterales</taxon>
        <taxon>Paracoccaceae</taxon>
        <taxon>Paracoccus</taxon>
    </lineage>
</organism>
<evidence type="ECO:0000256" key="2">
    <source>
        <dbReference type="SAM" id="SignalP"/>
    </source>
</evidence>
<evidence type="ECO:0000256" key="1">
    <source>
        <dbReference type="ARBA" id="ARBA00006987"/>
    </source>
</evidence>
<proteinExistence type="inferred from homology"/>
<dbReference type="InterPro" id="IPR005064">
    <property type="entry name" value="BUG"/>
</dbReference>
<dbReference type="PANTHER" id="PTHR42928">
    <property type="entry name" value="TRICARBOXYLATE-BINDING PROTEIN"/>
    <property type="match status" value="1"/>
</dbReference>
<dbReference type="CDD" id="cd07012">
    <property type="entry name" value="PBP2_Bug_TTT"/>
    <property type="match status" value="1"/>
</dbReference>
<evidence type="ECO:0000313" key="4">
    <source>
        <dbReference type="Proteomes" id="UP001597302"/>
    </source>
</evidence>
<dbReference type="Proteomes" id="UP001597302">
    <property type="component" value="Unassembled WGS sequence"/>
</dbReference>
<sequence>MTPTIRPLFAAALVAQALLPGLAAAQDYPTDNIQIIVPFPPGGGTDIPARQLADRISRDTGWTFVVVNQPGAGGTIGLDQLSRATPDGLTIGMAQTANMAVSPALNPEVQYDPLTDFTPIVPVASQPMAIIAANDSPYADFGAIMKAATQDPGSVLYATPGSGTVAHMAIERLSQRAGTELDHVPYTGVAQAISDVMGGVVVFYIGSLPSVLPHAQSGSVRLLAVTSAEPYPLTPDVPTVASFGYDGYSAEDWKAVVGPAGLPDDVVQTLNAAINTALEDPDLREALALQGSVAMGGTTDAFAALVANDVAAWSRTIDEAGLTPAR</sequence>
<protein>
    <submittedName>
        <fullName evidence="3">Bug family tripartite tricarboxylate transporter substrate binding protein</fullName>
    </submittedName>
</protein>